<keyword evidence="1" id="KW-0732">Signal</keyword>
<gene>
    <name evidence="2" type="ORF">A3F84_00855</name>
</gene>
<comment type="caution">
    <text evidence="2">The sequence shown here is derived from an EMBL/GenBank/DDBJ whole genome shotgun (WGS) entry which is preliminary data.</text>
</comment>
<evidence type="ECO:0000313" key="2">
    <source>
        <dbReference type="EMBL" id="OGG44407.1"/>
    </source>
</evidence>
<proteinExistence type="predicted"/>
<reference evidence="2 3" key="1">
    <citation type="journal article" date="2016" name="Nat. Commun.">
        <title>Thousands of microbial genomes shed light on interconnected biogeochemical processes in an aquifer system.</title>
        <authorList>
            <person name="Anantharaman K."/>
            <person name="Brown C.T."/>
            <person name="Hug L.A."/>
            <person name="Sharon I."/>
            <person name="Castelle C.J."/>
            <person name="Probst A.J."/>
            <person name="Thomas B.C."/>
            <person name="Singh A."/>
            <person name="Wilkins M.J."/>
            <person name="Karaoz U."/>
            <person name="Brodie E.L."/>
            <person name="Williams K.H."/>
            <person name="Hubbard S.S."/>
            <person name="Banfield J.F."/>
        </authorList>
    </citation>
    <scope>NUCLEOTIDE SEQUENCE [LARGE SCALE GENOMIC DNA]</scope>
    <source>
        <strain evidence="3">RIFCSPLOWO2_12_FULL_64_10</strain>
    </source>
</reference>
<feature type="chain" id="PRO_5009523249" evidence="1">
    <location>
        <begin position="25"/>
        <end position="386"/>
    </location>
</feature>
<dbReference type="EMBL" id="MFKF01000404">
    <property type="protein sequence ID" value="OGG44407.1"/>
    <property type="molecule type" value="Genomic_DNA"/>
</dbReference>
<feature type="signal peptide" evidence="1">
    <location>
        <begin position="1"/>
        <end position="24"/>
    </location>
</feature>
<evidence type="ECO:0000256" key="1">
    <source>
        <dbReference type="SAM" id="SignalP"/>
    </source>
</evidence>
<dbReference type="Proteomes" id="UP000178606">
    <property type="component" value="Unassembled WGS sequence"/>
</dbReference>
<sequence length="386" mass="42752">MSRHGVVPFLAACFLSVSLSSASAQDPRAVVLGGLTQALEDYHKDTALLLESVLSRDSTRITLFDPELSPFLEDLQRYVNRTRERHAFAREKGMADLRVERAAALVYAYAGIAFGRARRFPEGHALLSDARALHPGVGQEPSPLSWAAQTDTLGTWMEEQTESWYRKLGQVRVVVSPQWTADSLRFMPLQVEAVTDSSGADAPATEAEKTICEGVRALAEVALRDSIRASVPAFDIHLPRGSYSVRDAQGLLVPVRLSVGDSSRLAIDPRVDLWAPETYAEADAIRLKEVADGASGEEIDAGRIPFGRILEMTVDLEGYERRQEQVFFYRPGFPRLDRPDVIAIQAEPGRPCLYLKEGAGRLKKPFSVRRYLKYVIIPALFLLGVQ</sequence>
<evidence type="ECO:0000313" key="3">
    <source>
        <dbReference type="Proteomes" id="UP000178606"/>
    </source>
</evidence>
<accession>A0A1F6C654</accession>
<name>A0A1F6C654_HANXR</name>
<dbReference type="AlphaFoldDB" id="A0A1F6C654"/>
<organism evidence="2 3">
    <name type="scientific">Handelsmanbacteria sp. (strain RIFCSPLOWO2_12_FULL_64_10)</name>
    <dbReference type="NCBI Taxonomy" id="1817868"/>
    <lineage>
        <taxon>Bacteria</taxon>
        <taxon>Candidatus Handelsmaniibacteriota</taxon>
    </lineage>
</organism>
<protein>
    <submittedName>
        <fullName evidence="2">Uncharacterized protein</fullName>
    </submittedName>
</protein>